<keyword evidence="2" id="KW-0472">Membrane</keyword>
<feature type="transmembrane region" description="Helical" evidence="2">
    <location>
        <begin position="119"/>
        <end position="137"/>
    </location>
</feature>
<keyword evidence="4" id="KW-1185">Reference proteome</keyword>
<feature type="transmembrane region" description="Helical" evidence="2">
    <location>
        <begin position="143"/>
        <end position="162"/>
    </location>
</feature>
<feature type="transmembrane region" description="Helical" evidence="2">
    <location>
        <begin position="44"/>
        <end position="61"/>
    </location>
</feature>
<reference evidence="3 4" key="1">
    <citation type="journal article" date="2013" name="Mar. Genomics">
        <title>Expression of sulfatases in Rhodopirellula baltica and the diversity of sulfatases in the genus Rhodopirellula.</title>
        <authorList>
            <person name="Wegner C.E."/>
            <person name="Richter-Heitmann T."/>
            <person name="Klindworth A."/>
            <person name="Klockow C."/>
            <person name="Richter M."/>
            <person name="Achstetter T."/>
            <person name="Glockner F.O."/>
            <person name="Harder J."/>
        </authorList>
    </citation>
    <scope>NUCLEOTIDE SEQUENCE [LARGE SCALE GENOMIC DNA]</scope>
    <source>
        <strain evidence="3 4">SM1</strain>
    </source>
</reference>
<proteinExistence type="predicted"/>
<evidence type="ECO:0000256" key="1">
    <source>
        <dbReference type="SAM" id="MobiDB-lite"/>
    </source>
</evidence>
<feature type="transmembrane region" description="Helical" evidence="2">
    <location>
        <begin position="81"/>
        <end position="107"/>
    </location>
</feature>
<feature type="compositionally biased region" description="Polar residues" evidence="1">
    <location>
        <begin position="1"/>
        <end position="15"/>
    </location>
</feature>
<gene>
    <name evidence="3" type="ORF">RMSM_06163</name>
</gene>
<evidence type="ECO:0000313" key="3">
    <source>
        <dbReference type="EMBL" id="EMI16913.1"/>
    </source>
</evidence>
<keyword evidence="2" id="KW-1133">Transmembrane helix</keyword>
<dbReference type="EMBL" id="ANOG01000893">
    <property type="protein sequence ID" value="EMI16913.1"/>
    <property type="molecule type" value="Genomic_DNA"/>
</dbReference>
<name>M5RBQ1_9BACT</name>
<evidence type="ECO:0000256" key="2">
    <source>
        <dbReference type="SAM" id="Phobius"/>
    </source>
</evidence>
<organism evidence="3 4">
    <name type="scientific">Rhodopirellula maiorica SM1</name>
    <dbReference type="NCBI Taxonomy" id="1265738"/>
    <lineage>
        <taxon>Bacteria</taxon>
        <taxon>Pseudomonadati</taxon>
        <taxon>Planctomycetota</taxon>
        <taxon>Planctomycetia</taxon>
        <taxon>Pirellulales</taxon>
        <taxon>Pirellulaceae</taxon>
        <taxon>Novipirellula</taxon>
    </lineage>
</organism>
<protein>
    <submittedName>
        <fullName evidence="3">Signal peptide protein</fullName>
    </submittedName>
</protein>
<dbReference type="PATRIC" id="fig|1265738.3.peg.6139"/>
<accession>M5RBQ1</accession>
<feature type="region of interest" description="Disordered" evidence="1">
    <location>
        <begin position="1"/>
        <end position="33"/>
    </location>
</feature>
<dbReference type="RefSeq" id="WP_008705347.1">
    <property type="nucleotide sequence ID" value="NZ_ANOG01000893.1"/>
</dbReference>
<dbReference type="Proteomes" id="UP000011991">
    <property type="component" value="Unassembled WGS sequence"/>
</dbReference>
<sequence length="176" mass="19168">MSRLRTNNNATSEQLNYEKETPAVNAEQKSSSPSLDSGLLPLRLFLQFVGLVTLLAFPAAMMPEKWMVEIAKLLGIHSFPAAPLTFYLARHLSILYGFVGIGLLVLARDLVRYRPLVRYLAVGTIAFGVAQFVVDSMAGMPSWWTWGESISTVAGGGLLVWLNRAGSSGGRPIQDA</sequence>
<keyword evidence="2" id="KW-0812">Transmembrane</keyword>
<comment type="caution">
    <text evidence="3">The sequence shown here is derived from an EMBL/GenBank/DDBJ whole genome shotgun (WGS) entry which is preliminary data.</text>
</comment>
<evidence type="ECO:0000313" key="4">
    <source>
        <dbReference type="Proteomes" id="UP000011991"/>
    </source>
</evidence>
<dbReference type="AlphaFoldDB" id="M5RBQ1"/>